<feature type="transmembrane region" description="Helical" evidence="7">
    <location>
        <begin position="105"/>
        <end position="125"/>
    </location>
</feature>
<evidence type="ECO:0000256" key="6">
    <source>
        <dbReference type="ARBA" id="ARBA00023136"/>
    </source>
</evidence>
<dbReference type="PANTHER" id="PTHR32243">
    <property type="entry name" value="MALTOSE TRANSPORT SYSTEM PERMEASE-RELATED"/>
    <property type="match status" value="1"/>
</dbReference>
<dbReference type="CDD" id="cd06261">
    <property type="entry name" value="TM_PBP2"/>
    <property type="match status" value="1"/>
</dbReference>
<dbReference type="AlphaFoldDB" id="A0A398CQP5"/>
<feature type="transmembrane region" description="Helical" evidence="7">
    <location>
        <begin position="243"/>
        <end position="264"/>
    </location>
</feature>
<reference evidence="9 10" key="1">
    <citation type="submission" date="2018-09" db="EMBL/GenBank/DDBJ databases">
        <title>Cohnella cavernae sp. nov., isolated from a karst cave.</title>
        <authorList>
            <person name="Zhu H."/>
        </authorList>
    </citation>
    <scope>NUCLEOTIDE SEQUENCE [LARGE SCALE GENOMIC DNA]</scope>
    <source>
        <strain evidence="9 10">K2E09-144</strain>
    </source>
</reference>
<dbReference type="Pfam" id="PF00528">
    <property type="entry name" value="BPD_transp_1"/>
    <property type="match status" value="1"/>
</dbReference>
<dbReference type="EMBL" id="QXJM01000023">
    <property type="protein sequence ID" value="RIE04863.1"/>
    <property type="molecule type" value="Genomic_DNA"/>
</dbReference>
<comment type="caution">
    <text evidence="9">The sequence shown here is derived from an EMBL/GenBank/DDBJ whole genome shotgun (WGS) entry which is preliminary data.</text>
</comment>
<dbReference type="InterPro" id="IPR000515">
    <property type="entry name" value="MetI-like"/>
</dbReference>
<keyword evidence="10" id="KW-1185">Reference proteome</keyword>
<protein>
    <submittedName>
        <fullName evidence="9">Carbohydrate ABC transporter permease</fullName>
    </submittedName>
</protein>
<feature type="transmembrane region" description="Helical" evidence="7">
    <location>
        <begin position="184"/>
        <end position="206"/>
    </location>
</feature>
<evidence type="ECO:0000256" key="5">
    <source>
        <dbReference type="ARBA" id="ARBA00022989"/>
    </source>
</evidence>
<evidence type="ECO:0000256" key="7">
    <source>
        <dbReference type="RuleBase" id="RU363032"/>
    </source>
</evidence>
<proteinExistence type="inferred from homology"/>
<evidence type="ECO:0000256" key="1">
    <source>
        <dbReference type="ARBA" id="ARBA00004651"/>
    </source>
</evidence>
<dbReference type="GO" id="GO:0005886">
    <property type="term" value="C:plasma membrane"/>
    <property type="evidence" value="ECO:0007669"/>
    <property type="project" value="UniProtKB-SubCell"/>
</dbReference>
<keyword evidence="6 7" id="KW-0472">Membrane</keyword>
<keyword evidence="4 7" id="KW-0812">Transmembrane</keyword>
<comment type="subcellular location">
    <subcellularLocation>
        <location evidence="1 7">Cell membrane</location>
        <topology evidence="1 7">Multi-pass membrane protein</topology>
    </subcellularLocation>
</comment>
<evidence type="ECO:0000313" key="9">
    <source>
        <dbReference type="EMBL" id="RIE04863.1"/>
    </source>
</evidence>
<keyword evidence="3" id="KW-1003">Cell membrane</keyword>
<evidence type="ECO:0000256" key="4">
    <source>
        <dbReference type="ARBA" id="ARBA00022692"/>
    </source>
</evidence>
<dbReference type="InterPro" id="IPR035906">
    <property type="entry name" value="MetI-like_sf"/>
</dbReference>
<name>A0A398CQP5_9BACL</name>
<evidence type="ECO:0000313" key="10">
    <source>
        <dbReference type="Proteomes" id="UP000266340"/>
    </source>
</evidence>
<dbReference type="OrthoDB" id="9810086at2"/>
<dbReference type="PROSITE" id="PS50928">
    <property type="entry name" value="ABC_TM1"/>
    <property type="match status" value="1"/>
</dbReference>
<dbReference type="SUPFAM" id="SSF161098">
    <property type="entry name" value="MetI-like"/>
    <property type="match status" value="1"/>
</dbReference>
<feature type="transmembrane region" description="Helical" evidence="7">
    <location>
        <begin position="75"/>
        <end position="98"/>
    </location>
</feature>
<feature type="domain" description="ABC transmembrane type-1" evidence="8">
    <location>
        <begin position="72"/>
        <end position="264"/>
    </location>
</feature>
<dbReference type="InterPro" id="IPR050901">
    <property type="entry name" value="BP-dep_ABC_trans_perm"/>
</dbReference>
<organism evidence="9 10">
    <name type="scientific">Cohnella faecalis</name>
    <dbReference type="NCBI Taxonomy" id="2315694"/>
    <lineage>
        <taxon>Bacteria</taxon>
        <taxon>Bacillati</taxon>
        <taxon>Bacillota</taxon>
        <taxon>Bacilli</taxon>
        <taxon>Bacillales</taxon>
        <taxon>Paenibacillaceae</taxon>
        <taxon>Cohnella</taxon>
    </lineage>
</organism>
<feature type="transmembrane region" description="Helical" evidence="7">
    <location>
        <begin position="12"/>
        <end position="30"/>
    </location>
</feature>
<accession>A0A398CQP5</accession>
<dbReference type="Gene3D" id="1.10.3720.10">
    <property type="entry name" value="MetI-like"/>
    <property type="match status" value="1"/>
</dbReference>
<keyword evidence="2 7" id="KW-0813">Transport</keyword>
<sequence>MRETLSFRTFKYASLAILMLFTLFPFLWLVDTTFKSTEEMFASIPTWLISNFTFEHYVWATGEQGMNIGKLLSNSIIVCALTALCTGLIACVSGYGLARFKVPGIGLVIVLFVLAQMIQGPLIMIPWYKLASAFSILNTKTVLVLIYNTMTIPVAVWIMSGFFKSVPKELEEAAYMDGSGKLKTLFKIMVPMALPGLVSVSLYSFILGWNDYQYSLILTNSLAAKTVQVGIAEVMESMGAANWGGILASGVIVILPIILIFSLIQKLLIEGLTAGGIKG</sequence>
<evidence type="ECO:0000256" key="3">
    <source>
        <dbReference type="ARBA" id="ARBA00022475"/>
    </source>
</evidence>
<dbReference type="PANTHER" id="PTHR32243:SF18">
    <property type="entry name" value="INNER MEMBRANE ABC TRANSPORTER PERMEASE PROTEIN YCJP"/>
    <property type="match status" value="1"/>
</dbReference>
<dbReference type="Proteomes" id="UP000266340">
    <property type="component" value="Unassembled WGS sequence"/>
</dbReference>
<keyword evidence="5 7" id="KW-1133">Transmembrane helix</keyword>
<dbReference type="RefSeq" id="WP_119148063.1">
    <property type="nucleotide sequence ID" value="NZ_JBHSOV010000005.1"/>
</dbReference>
<evidence type="ECO:0000259" key="8">
    <source>
        <dbReference type="PROSITE" id="PS50928"/>
    </source>
</evidence>
<evidence type="ECO:0000256" key="2">
    <source>
        <dbReference type="ARBA" id="ARBA00022448"/>
    </source>
</evidence>
<feature type="transmembrane region" description="Helical" evidence="7">
    <location>
        <begin position="145"/>
        <end position="163"/>
    </location>
</feature>
<dbReference type="GO" id="GO:0055085">
    <property type="term" value="P:transmembrane transport"/>
    <property type="evidence" value="ECO:0007669"/>
    <property type="project" value="InterPro"/>
</dbReference>
<comment type="similarity">
    <text evidence="7">Belongs to the binding-protein-dependent transport system permease family.</text>
</comment>
<gene>
    <name evidence="9" type="ORF">D3H35_05205</name>
</gene>